<dbReference type="GO" id="GO:0016787">
    <property type="term" value="F:hydrolase activity"/>
    <property type="evidence" value="ECO:0007669"/>
    <property type="project" value="InterPro"/>
</dbReference>
<dbReference type="GO" id="GO:0004356">
    <property type="term" value="F:glutamine synthetase activity"/>
    <property type="evidence" value="ECO:0007669"/>
    <property type="project" value="InterPro"/>
</dbReference>
<evidence type="ECO:0000313" key="6">
    <source>
        <dbReference type="Proteomes" id="UP000777438"/>
    </source>
</evidence>
<evidence type="ECO:0000259" key="4">
    <source>
        <dbReference type="PROSITE" id="PS51987"/>
    </source>
</evidence>
<dbReference type="InterPro" id="IPR008146">
    <property type="entry name" value="Gln_synth_cat_dom"/>
</dbReference>
<dbReference type="InterPro" id="IPR014746">
    <property type="entry name" value="Gln_synth/guanido_kin_cat_dom"/>
</dbReference>
<dbReference type="SMART" id="SM01230">
    <property type="entry name" value="Gln-synt_C"/>
    <property type="match status" value="1"/>
</dbReference>
<dbReference type="Proteomes" id="UP000777438">
    <property type="component" value="Unassembled WGS sequence"/>
</dbReference>
<dbReference type="EMBL" id="JAGPYM010000032">
    <property type="protein sequence ID" value="KAH6876821.1"/>
    <property type="molecule type" value="Genomic_DNA"/>
</dbReference>
<dbReference type="PROSITE" id="PS51987">
    <property type="entry name" value="GS_CATALYTIC"/>
    <property type="match status" value="1"/>
</dbReference>
<dbReference type="SUPFAM" id="SSF55931">
    <property type="entry name" value="Glutamine synthetase/guanido kinase"/>
    <property type="match status" value="1"/>
</dbReference>
<dbReference type="InterPro" id="IPR032466">
    <property type="entry name" value="Metal_Hydrolase"/>
</dbReference>
<feature type="domain" description="GS catalytic" evidence="4">
    <location>
        <begin position="537"/>
        <end position="863"/>
    </location>
</feature>
<evidence type="ECO:0000256" key="1">
    <source>
        <dbReference type="ARBA" id="ARBA00021364"/>
    </source>
</evidence>
<dbReference type="OrthoDB" id="3364440at2759"/>
<dbReference type="InterPro" id="IPR036651">
    <property type="entry name" value="Gln_synt_N_sf"/>
</dbReference>
<dbReference type="Gene3D" id="3.10.20.70">
    <property type="entry name" value="Glutamine synthetase, N-terminal domain"/>
    <property type="match status" value="1"/>
</dbReference>
<dbReference type="SUPFAM" id="SSF51556">
    <property type="entry name" value="Metallo-dependent hydrolases"/>
    <property type="match status" value="1"/>
</dbReference>
<dbReference type="Gene3D" id="3.20.20.140">
    <property type="entry name" value="Metal-dependent hydrolases"/>
    <property type="match status" value="1"/>
</dbReference>
<organism evidence="5 6">
    <name type="scientific">Thelonectria olida</name>
    <dbReference type="NCBI Taxonomy" id="1576542"/>
    <lineage>
        <taxon>Eukaryota</taxon>
        <taxon>Fungi</taxon>
        <taxon>Dikarya</taxon>
        <taxon>Ascomycota</taxon>
        <taxon>Pezizomycotina</taxon>
        <taxon>Sordariomycetes</taxon>
        <taxon>Hypocreomycetidae</taxon>
        <taxon>Hypocreales</taxon>
        <taxon>Nectriaceae</taxon>
        <taxon>Thelonectria</taxon>
    </lineage>
</organism>
<sequence length="863" mass="96039">MPKDQPNTKEALLRAILTTPIIVHHAHPLLKPSAIKTCPLMSTAMEVHSDTKYASRTGLAHVRAVKHLSSLLGCEITWDAVEAAITRKQGGDNNKWIQRCLAGIETVLVDDGLGDAENFEHYNHFDAFTRSPSKRIVCIEEVAAKCIDRACAASSQPTEAFSRAIENFIGAIEQSLDDPEVVAFKSVICLRTGLAISPTMDVEVLQQAFQRIFNDRKSGELDRLTRLDHAPLNDYFLHILAGLIRNDEGRHKKPIQFDTGLGGNDLTLTTSSPAHLQEFIKKYPNVPIVILHAGYPFTREAGYLASMYGNVYADIGEAFPSLSRDGQEEVIRHILELTPGSKVLWSTDGHYLPETYLLAVDQVRNALQAVLFDYVCNGDLTWAQATQIVKGILFNNANTLYDLRLELRPLAVSPGIDLHAAEKENVAILTQFLKDKEEPCFLRVYWNDFTATPRMRAMPIRRVWSLLHSGEEPFSLGVTKAGLGLLQTDVPVKNVSPTGEYRLHPDLGSLRIGPRKGHITVMADFKEKDGSAAKLCPRSLLKSALERGANIGLEFTLGFEIELVLFRRTNETKYKPLDGDGHAWSVSRAMEHEASTEVLEDAIEQLDAAGVYIEMVHAESANGQYEIVLPKAPALEAVDTLLYARDVISNCATAKGFRMTLHPKPYSMSCGTAAHVHMSISSPNGSDEKVWKPFYAGVLKHLRAIAAFTYSNITSYDRVQDGCWAGGTWVAWGTQNRETPLRKIERSHWEFKCIDGLANPYLALSAVLLAGTQGVADKEELAWGDCTEDPALLSSSERQRLNVQTRLPRSMREALGALTQDSELCELLGHELVQRYFDVKVAETEMLDKMGEKERSQWIMERY</sequence>
<dbReference type="Pfam" id="PF00120">
    <property type="entry name" value="Gln-synt_C"/>
    <property type="match status" value="1"/>
</dbReference>
<gene>
    <name evidence="5" type="ORF">B0T10DRAFT_497316</name>
</gene>
<evidence type="ECO:0000313" key="5">
    <source>
        <dbReference type="EMBL" id="KAH6876821.1"/>
    </source>
</evidence>
<proteinExistence type="inferred from homology"/>
<dbReference type="PANTHER" id="PTHR43383:SF2">
    <property type="entry name" value="AMIDOHYDROLASE 2 FAMILY PROTEIN"/>
    <property type="match status" value="1"/>
</dbReference>
<protein>
    <recommendedName>
        <fullName evidence="1">Glutamine synthetase</fullName>
    </recommendedName>
</protein>
<accession>A0A9P9AJ85</accession>
<dbReference type="InterPro" id="IPR006680">
    <property type="entry name" value="Amidohydro-rel"/>
</dbReference>
<evidence type="ECO:0000256" key="3">
    <source>
        <dbReference type="RuleBase" id="RU000384"/>
    </source>
</evidence>
<dbReference type="Gene3D" id="3.30.590.10">
    <property type="entry name" value="Glutamine synthetase/guanido kinase, catalytic domain"/>
    <property type="match status" value="1"/>
</dbReference>
<dbReference type="Pfam" id="PF04909">
    <property type="entry name" value="Amidohydro_2"/>
    <property type="match status" value="1"/>
</dbReference>
<dbReference type="AlphaFoldDB" id="A0A9P9AJ85"/>
<comment type="caution">
    <text evidence="5">The sequence shown here is derived from an EMBL/GenBank/DDBJ whole genome shotgun (WGS) entry which is preliminary data.</text>
</comment>
<comment type="similarity">
    <text evidence="2 3">Belongs to the glutamine synthetase family.</text>
</comment>
<dbReference type="PANTHER" id="PTHR43383">
    <property type="entry name" value="NODULIN 6"/>
    <property type="match status" value="1"/>
</dbReference>
<reference evidence="5 6" key="1">
    <citation type="journal article" date="2021" name="Nat. Commun.">
        <title>Genetic determinants of endophytism in the Arabidopsis root mycobiome.</title>
        <authorList>
            <person name="Mesny F."/>
            <person name="Miyauchi S."/>
            <person name="Thiergart T."/>
            <person name="Pickel B."/>
            <person name="Atanasova L."/>
            <person name="Karlsson M."/>
            <person name="Huettel B."/>
            <person name="Barry K.W."/>
            <person name="Haridas S."/>
            <person name="Chen C."/>
            <person name="Bauer D."/>
            <person name="Andreopoulos W."/>
            <person name="Pangilinan J."/>
            <person name="LaButti K."/>
            <person name="Riley R."/>
            <person name="Lipzen A."/>
            <person name="Clum A."/>
            <person name="Drula E."/>
            <person name="Henrissat B."/>
            <person name="Kohler A."/>
            <person name="Grigoriev I.V."/>
            <person name="Martin F.M."/>
            <person name="Hacquard S."/>
        </authorList>
    </citation>
    <scope>NUCLEOTIDE SEQUENCE [LARGE SCALE GENOMIC DNA]</scope>
    <source>
        <strain evidence="5 6">MPI-CAGE-CH-0241</strain>
    </source>
</reference>
<keyword evidence="6" id="KW-1185">Reference proteome</keyword>
<dbReference type="GO" id="GO:0006542">
    <property type="term" value="P:glutamine biosynthetic process"/>
    <property type="evidence" value="ECO:0007669"/>
    <property type="project" value="InterPro"/>
</dbReference>
<evidence type="ECO:0000256" key="2">
    <source>
        <dbReference type="PROSITE-ProRule" id="PRU01331"/>
    </source>
</evidence>
<name>A0A9P9AJ85_9HYPO</name>